<evidence type="ECO:0000256" key="4">
    <source>
        <dbReference type="ARBA" id="ARBA00022676"/>
    </source>
</evidence>
<evidence type="ECO:0000259" key="12">
    <source>
        <dbReference type="Pfam" id="PF03033"/>
    </source>
</evidence>
<keyword evidence="1 11" id="KW-1003">Cell membrane</keyword>
<dbReference type="UniPathway" id="UPA00219"/>
<accession>A0A1T1D0K3</accession>
<evidence type="ECO:0000256" key="2">
    <source>
        <dbReference type="ARBA" id="ARBA00022519"/>
    </source>
</evidence>
<comment type="similarity">
    <text evidence="11">Belongs to the glycosyltransferase 28 family. MurG subfamily.</text>
</comment>
<evidence type="ECO:0000313" key="15">
    <source>
        <dbReference type="Proteomes" id="UP000242636"/>
    </source>
</evidence>
<evidence type="ECO:0000256" key="5">
    <source>
        <dbReference type="ARBA" id="ARBA00022679"/>
    </source>
</evidence>
<sequence>MARLLIAASGTGGHIFPALAVAETLPHWDIHWLGTRERLDERLVPKRYPLHRVALGGLQGGWRERLLRLIQLLVAVRTVLRLLHRQRITVVFTTGGYIAAPAILAARLAGLPVLLHESNVVAGRVTRLLGGCCNGVALGWSSTRLGRPPAHVRYTGTPVRSDFYRLAPLPEWVPRGSGPLLVVMGGSQGARGLNQMVRQQVRPWLEAGCRVVHLCGRNDPEMGRLRNSAYVERQFTGEMAGLLQHGDLAVSRAGAGSISELAASRCPAVLVPYPHASDQHQESNAVEVAALGAAVIVHENPDGQALGRAVRRLLGPRLQTASPAVDPLVAMATAMGRLARSNAGADVAKALETLGEWNLKREGHRIHRK</sequence>
<keyword evidence="4 11" id="KW-0328">Glycosyltransferase</keyword>
<protein>
    <recommendedName>
        <fullName evidence="11">UDP-N-acetylglucosamine--N-acetylmuramyl-(pentapeptide) pyrophosphoryl-undecaprenol N-acetylglucosamine transferase</fullName>
        <ecNumber evidence="11">2.4.1.227</ecNumber>
    </recommendedName>
    <alternativeName>
        <fullName evidence="11">Undecaprenyl-PP-MurNAc-pentapeptide-UDPGlcNAc GlcNAc transferase</fullName>
    </alternativeName>
</protein>
<organism evidence="14 15">
    <name type="scientific">Candidatus Synechococcus spongiarum LMB bulk15M</name>
    <dbReference type="NCBI Taxonomy" id="1943582"/>
    <lineage>
        <taxon>Bacteria</taxon>
        <taxon>Bacillati</taxon>
        <taxon>Cyanobacteriota</taxon>
        <taxon>Cyanophyceae</taxon>
        <taxon>Synechococcales</taxon>
        <taxon>Synechococcaceae</taxon>
        <taxon>Synechococcus</taxon>
    </lineage>
</organism>
<reference evidence="14 15" key="1">
    <citation type="submission" date="2017-02" db="EMBL/GenBank/DDBJ databases">
        <title>Draft Genome Sequences of 'Candidatus Synechococcus spongiarum', Cyanobacterial Symbionts of the Mediterranean Sponge Aplysina aerophoba from two locations.</title>
        <authorList>
            <person name="Slaby B.M."/>
            <person name="Hentschel U."/>
        </authorList>
    </citation>
    <scope>NUCLEOTIDE SEQUENCE [LARGE SCALE GENOMIC DNA]</scope>
    <source>
        <strain evidence="14">LMB bulk15M</strain>
    </source>
</reference>
<evidence type="ECO:0000256" key="1">
    <source>
        <dbReference type="ARBA" id="ARBA00022475"/>
    </source>
</evidence>
<feature type="domain" description="Glycosyltransferase family 28 N-terminal" evidence="12">
    <location>
        <begin position="5"/>
        <end position="136"/>
    </location>
</feature>
<feature type="binding site" evidence="11">
    <location>
        <position position="160"/>
    </location>
    <ligand>
        <name>UDP-N-acetyl-alpha-D-glucosamine</name>
        <dbReference type="ChEBI" id="CHEBI:57705"/>
    </ligand>
</feature>
<dbReference type="CDD" id="cd03785">
    <property type="entry name" value="GT28_MurG"/>
    <property type="match status" value="1"/>
</dbReference>
<comment type="function">
    <text evidence="11">Cell wall formation. Catalyzes the transfer of a GlcNAc subunit on undecaprenyl-pyrophosphoryl-MurNAc-pentapeptide (lipid intermediate I) to form undecaprenyl-pyrophosphoryl-MurNAc-(pentapeptide)GlcNAc (lipid intermediate II).</text>
</comment>
<proteinExistence type="inferred from homology"/>
<dbReference type="Gene3D" id="3.40.50.2000">
    <property type="entry name" value="Glycogen Phosphorylase B"/>
    <property type="match status" value="2"/>
</dbReference>
<dbReference type="GO" id="GO:0071555">
    <property type="term" value="P:cell wall organization"/>
    <property type="evidence" value="ECO:0007669"/>
    <property type="project" value="UniProtKB-KW"/>
</dbReference>
<feature type="binding site" evidence="11">
    <location>
        <position position="281"/>
    </location>
    <ligand>
        <name>UDP-N-acetyl-alpha-D-glucosamine</name>
        <dbReference type="ChEBI" id="CHEBI:57705"/>
    </ligand>
</feature>
<dbReference type="AlphaFoldDB" id="A0A1T1D0K3"/>
<evidence type="ECO:0000256" key="10">
    <source>
        <dbReference type="ARBA" id="ARBA00023316"/>
    </source>
</evidence>
<dbReference type="Pfam" id="PF04101">
    <property type="entry name" value="Glyco_tran_28_C"/>
    <property type="match status" value="1"/>
</dbReference>
<evidence type="ECO:0000259" key="13">
    <source>
        <dbReference type="Pfam" id="PF04101"/>
    </source>
</evidence>
<dbReference type="InterPro" id="IPR004276">
    <property type="entry name" value="GlycoTrans_28_N"/>
</dbReference>
<dbReference type="SUPFAM" id="SSF53756">
    <property type="entry name" value="UDP-Glycosyltransferase/glycogen phosphorylase"/>
    <property type="match status" value="1"/>
</dbReference>
<keyword evidence="10 11" id="KW-0961">Cell wall biogenesis/degradation</keyword>
<comment type="caution">
    <text evidence="11">Lacks conserved residue(s) required for the propagation of feature annotation.</text>
</comment>
<dbReference type="EMBL" id="MWLD01000037">
    <property type="protein sequence ID" value="OOV34396.1"/>
    <property type="molecule type" value="Genomic_DNA"/>
</dbReference>
<dbReference type="HAMAP" id="MF_00033">
    <property type="entry name" value="MurG"/>
    <property type="match status" value="1"/>
</dbReference>
<dbReference type="GO" id="GO:0051991">
    <property type="term" value="F:UDP-N-acetyl-D-glucosamine:N-acetylmuramoyl-L-alanyl-D-glutamyl-meso-2,6-diaminopimelyl-D-alanyl-D-alanine-diphosphoundecaprenol 4-beta-N-acetylglucosaminlytransferase activity"/>
    <property type="evidence" value="ECO:0007669"/>
    <property type="project" value="RHEA"/>
</dbReference>
<dbReference type="GO" id="GO:0051301">
    <property type="term" value="P:cell division"/>
    <property type="evidence" value="ECO:0007669"/>
    <property type="project" value="UniProtKB-KW"/>
</dbReference>
<comment type="catalytic activity">
    <reaction evidence="11">
        <text>di-trans,octa-cis-undecaprenyl diphospho-N-acetyl-alpha-D-muramoyl-L-alanyl-D-glutamyl-meso-2,6-diaminopimeloyl-D-alanyl-D-alanine + UDP-N-acetyl-alpha-D-glucosamine = di-trans,octa-cis-undecaprenyl diphospho-[N-acetyl-alpha-D-glucosaminyl-(1-&gt;4)]-N-acetyl-alpha-D-muramoyl-L-alanyl-D-glutamyl-meso-2,6-diaminopimeloyl-D-alanyl-D-alanine + UDP + H(+)</text>
        <dbReference type="Rhea" id="RHEA:31227"/>
        <dbReference type="ChEBI" id="CHEBI:15378"/>
        <dbReference type="ChEBI" id="CHEBI:57705"/>
        <dbReference type="ChEBI" id="CHEBI:58223"/>
        <dbReference type="ChEBI" id="CHEBI:61387"/>
        <dbReference type="ChEBI" id="CHEBI:61388"/>
        <dbReference type="EC" id="2.4.1.227"/>
    </reaction>
</comment>
<dbReference type="Proteomes" id="UP000242636">
    <property type="component" value="Unassembled WGS sequence"/>
</dbReference>
<evidence type="ECO:0000256" key="11">
    <source>
        <dbReference type="HAMAP-Rule" id="MF_00033"/>
    </source>
</evidence>
<evidence type="ECO:0000256" key="6">
    <source>
        <dbReference type="ARBA" id="ARBA00022960"/>
    </source>
</evidence>
<evidence type="ECO:0000256" key="7">
    <source>
        <dbReference type="ARBA" id="ARBA00022984"/>
    </source>
</evidence>
<comment type="subcellular location">
    <subcellularLocation>
        <location evidence="11">Cell membrane</location>
        <topology evidence="11">Peripheral membrane protein</topology>
        <orientation evidence="11">Cytoplasmic side</orientation>
    </subcellularLocation>
</comment>
<keyword evidence="6 11" id="KW-0133">Cell shape</keyword>
<dbReference type="InterPro" id="IPR006009">
    <property type="entry name" value="GlcNAc_MurG"/>
</dbReference>
<dbReference type="GO" id="GO:0050511">
    <property type="term" value="F:undecaprenyldiphospho-muramoylpentapeptide beta-N-acetylglucosaminyltransferase activity"/>
    <property type="evidence" value="ECO:0007669"/>
    <property type="project" value="UniProtKB-UniRule"/>
</dbReference>
<dbReference type="PANTHER" id="PTHR21015:SF22">
    <property type="entry name" value="GLYCOSYLTRANSFERASE"/>
    <property type="match status" value="1"/>
</dbReference>
<feature type="binding site" evidence="11">
    <location>
        <position position="119"/>
    </location>
    <ligand>
        <name>UDP-N-acetyl-alpha-D-glucosamine</name>
        <dbReference type="ChEBI" id="CHEBI:57705"/>
    </ligand>
</feature>
<dbReference type="Pfam" id="PF03033">
    <property type="entry name" value="Glyco_transf_28"/>
    <property type="match status" value="1"/>
</dbReference>
<dbReference type="EC" id="2.4.1.227" evidence="11"/>
<keyword evidence="3 11" id="KW-0132">Cell division</keyword>
<feature type="domain" description="Glycosyl transferase family 28 C-terminal" evidence="13">
    <location>
        <begin position="181"/>
        <end position="321"/>
    </location>
</feature>
<comment type="caution">
    <text evidence="14">The sequence shown here is derived from an EMBL/GenBank/DDBJ whole genome shotgun (WGS) entry which is preliminary data.</text>
</comment>
<dbReference type="PANTHER" id="PTHR21015">
    <property type="entry name" value="UDP-N-ACETYLGLUCOSAMINE--N-ACETYLMURAMYL-(PENTAPEPTIDE) PYROPHOSPHORYL-UNDECAPRENOL N-ACETYLGLUCOSAMINE TRANSFERASE 1"/>
    <property type="match status" value="1"/>
</dbReference>
<keyword evidence="8 11" id="KW-0472">Membrane</keyword>
<dbReference type="GO" id="GO:0005975">
    <property type="term" value="P:carbohydrate metabolic process"/>
    <property type="evidence" value="ECO:0007669"/>
    <property type="project" value="InterPro"/>
</dbReference>
<keyword evidence="5 11" id="KW-0808">Transferase</keyword>
<feature type="binding site" evidence="11">
    <location>
        <begin position="11"/>
        <end position="13"/>
    </location>
    <ligand>
        <name>UDP-N-acetyl-alpha-D-glucosamine</name>
        <dbReference type="ChEBI" id="CHEBI:57705"/>
    </ligand>
</feature>
<feature type="binding site" evidence="11">
    <location>
        <position position="187"/>
    </location>
    <ligand>
        <name>UDP-N-acetyl-alpha-D-glucosamine</name>
        <dbReference type="ChEBI" id="CHEBI:57705"/>
    </ligand>
</feature>
<dbReference type="GO" id="GO:0005886">
    <property type="term" value="C:plasma membrane"/>
    <property type="evidence" value="ECO:0007669"/>
    <property type="project" value="UniProtKB-SubCell"/>
</dbReference>
<keyword evidence="9 11" id="KW-0131">Cell cycle</keyword>
<name>A0A1T1D0K3_9SYNE</name>
<comment type="pathway">
    <text evidence="11">Cell wall biogenesis; peptidoglycan biosynthesis.</text>
</comment>
<keyword evidence="2" id="KW-0997">Cell inner membrane</keyword>
<evidence type="ECO:0000256" key="9">
    <source>
        <dbReference type="ARBA" id="ARBA00023306"/>
    </source>
</evidence>
<gene>
    <name evidence="11" type="primary">murG</name>
    <name evidence="14" type="ORF">BV61_02965</name>
</gene>
<evidence type="ECO:0000313" key="14">
    <source>
        <dbReference type="EMBL" id="OOV34396.1"/>
    </source>
</evidence>
<dbReference type="GO" id="GO:0009252">
    <property type="term" value="P:peptidoglycan biosynthetic process"/>
    <property type="evidence" value="ECO:0007669"/>
    <property type="project" value="UniProtKB-UniRule"/>
</dbReference>
<evidence type="ECO:0000256" key="8">
    <source>
        <dbReference type="ARBA" id="ARBA00023136"/>
    </source>
</evidence>
<keyword evidence="15" id="KW-1185">Reference proteome</keyword>
<keyword evidence="7 11" id="KW-0573">Peptidoglycan synthesis</keyword>
<dbReference type="GO" id="GO:0008360">
    <property type="term" value="P:regulation of cell shape"/>
    <property type="evidence" value="ECO:0007669"/>
    <property type="project" value="UniProtKB-KW"/>
</dbReference>
<evidence type="ECO:0000256" key="3">
    <source>
        <dbReference type="ARBA" id="ARBA00022618"/>
    </source>
</evidence>
<dbReference type="InterPro" id="IPR007235">
    <property type="entry name" value="Glyco_trans_28_C"/>
</dbReference>